<evidence type="ECO:0000256" key="1">
    <source>
        <dbReference type="SAM" id="SignalP"/>
    </source>
</evidence>
<reference evidence="2 3" key="1">
    <citation type="submission" date="2018-09" db="EMBL/GenBank/DDBJ databases">
        <authorList>
            <person name="Wang F."/>
        </authorList>
    </citation>
    <scope>NUCLEOTIDE SEQUENCE [LARGE SCALE GENOMIC DNA]</scope>
    <source>
        <strain evidence="2 3">PLHSC7-2</strain>
    </source>
</reference>
<proteinExistence type="predicted"/>
<dbReference type="SUPFAM" id="SSF56954">
    <property type="entry name" value="Outer membrane efflux proteins (OEP)"/>
    <property type="match status" value="1"/>
</dbReference>
<dbReference type="GO" id="GO:0015562">
    <property type="term" value="F:efflux transmembrane transporter activity"/>
    <property type="evidence" value="ECO:0007669"/>
    <property type="project" value="InterPro"/>
</dbReference>
<dbReference type="RefSeq" id="WP_119910861.1">
    <property type="nucleotide sequence ID" value="NZ_QZCH01000013.1"/>
</dbReference>
<evidence type="ECO:0000313" key="2">
    <source>
        <dbReference type="EMBL" id="RJG47481.1"/>
    </source>
</evidence>
<feature type="signal peptide" evidence="1">
    <location>
        <begin position="1"/>
        <end position="24"/>
    </location>
</feature>
<dbReference type="Proteomes" id="UP000283255">
    <property type="component" value="Unassembled WGS sequence"/>
</dbReference>
<protein>
    <submittedName>
        <fullName evidence="2">TolC family protein</fullName>
    </submittedName>
</protein>
<dbReference type="Gene3D" id="1.20.1600.10">
    <property type="entry name" value="Outer membrane efflux proteins (OEP)"/>
    <property type="match status" value="1"/>
</dbReference>
<dbReference type="AlphaFoldDB" id="A0A418YEA0"/>
<dbReference type="EMBL" id="QZCH01000013">
    <property type="protein sequence ID" value="RJG47481.1"/>
    <property type="molecule type" value="Genomic_DNA"/>
</dbReference>
<reference evidence="2 3" key="2">
    <citation type="submission" date="2019-01" db="EMBL/GenBank/DDBJ databases">
        <title>Motilimonas pumilus sp. nov., isolated from the gut of sea cucumber (Apostichopus japonicus).</title>
        <authorList>
            <person name="Wang F.-Q."/>
            <person name="Ren L.-H."/>
            <person name="Lin Y.-W."/>
            <person name="Sun G.-H."/>
            <person name="Du Z.-J."/>
            <person name="Zhao J.-X."/>
            <person name="Liu X.-J."/>
            <person name="Liu L.-J."/>
        </authorList>
    </citation>
    <scope>NUCLEOTIDE SEQUENCE [LARGE SCALE GENOMIC DNA]</scope>
    <source>
        <strain evidence="2 3">PLHSC7-2</strain>
    </source>
</reference>
<organism evidence="2 3">
    <name type="scientific">Motilimonas pumila</name>
    <dbReference type="NCBI Taxonomy" id="2303987"/>
    <lineage>
        <taxon>Bacteria</taxon>
        <taxon>Pseudomonadati</taxon>
        <taxon>Pseudomonadota</taxon>
        <taxon>Gammaproteobacteria</taxon>
        <taxon>Alteromonadales</taxon>
        <taxon>Alteromonadales genera incertae sedis</taxon>
        <taxon>Motilimonas</taxon>
    </lineage>
</organism>
<dbReference type="InterPro" id="IPR010131">
    <property type="entry name" value="MdtP/NodT-like"/>
</dbReference>
<accession>A0A418YEA0</accession>
<evidence type="ECO:0000313" key="3">
    <source>
        <dbReference type="Proteomes" id="UP000283255"/>
    </source>
</evidence>
<keyword evidence="1" id="KW-0732">Signal</keyword>
<dbReference type="PANTHER" id="PTHR30203">
    <property type="entry name" value="OUTER MEMBRANE CATION EFFLUX PROTEIN"/>
    <property type="match status" value="1"/>
</dbReference>
<name>A0A418YEA0_9GAMM</name>
<keyword evidence="3" id="KW-1185">Reference proteome</keyword>
<gene>
    <name evidence="2" type="ORF">D1Z90_11250</name>
</gene>
<sequence length="455" mass="50393">MDIVPIVIRPVLGGLVLAATSAAAHTPNYASDAEITAATDTLTALINAALTADPARQKYQAQSLAMQQTGVASATLMDPKMKVGVGGLPVDSFKFDQDPMTNISVGLMQQFERGDTLALRQRQANQQAGAMALQVAVRERELANTLTQLWLELGYQQVAEAILLQNQDLLQQLHRLVRTNYSVGKSEAQDLLNSELQLAKLDEKLQANQQSQRRLQAQFSQWLGSAGLPLHQVDLAANQLRWPNLQPQLQQLANQTEYFNYLKQHPLVQMAQTQIASSQTQVALAEQAYQPQFAVEVMYAHRQADNMMGEPASDLLSAYLTVDLPFSTSRRQDKQLSAAQYQVGAARLQKDDLLLQMNAKLNALLVDRNNLSQRIERYQSRLLPQAQARISAVERGYNNHTAEFNDVISASQDALALALEQQRLLTDINIVNSQLAALLDGFEYQVTAPPVVREQ</sequence>
<dbReference type="OrthoDB" id="5607838at2"/>
<comment type="caution">
    <text evidence="2">The sequence shown here is derived from an EMBL/GenBank/DDBJ whole genome shotgun (WGS) entry which is preliminary data.</text>
</comment>
<feature type="chain" id="PRO_5019137833" evidence="1">
    <location>
        <begin position="25"/>
        <end position="455"/>
    </location>
</feature>